<evidence type="ECO:0000313" key="2">
    <source>
        <dbReference type="EMBL" id="CAE0121938.1"/>
    </source>
</evidence>
<organism evidence="2">
    <name type="scientific">Haptolina ericina</name>
    <dbReference type="NCBI Taxonomy" id="156174"/>
    <lineage>
        <taxon>Eukaryota</taxon>
        <taxon>Haptista</taxon>
        <taxon>Haptophyta</taxon>
        <taxon>Prymnesiophyceae</taxon>
        <taxon>Prymnesiales</taxon>
        <taxon>Prymnesiaceae</taxon>
        <taxon>Haptolina</taxon>
    </lineage>
</organism>
<accession>A0A7S3F385</accession>
<dbReference type="AlphaFoldDB" id="A0A7S3F385"/>
<sequence length="566" mass="62028">MEQCYHKAYSEGKHKQWSFAQDSHNCYISDNMHWGGSADPRVTSGCSIDGPPHGCGTAGGPWWTIQGAWDSLGISGTRKDAPDLAACLARAAGYAMFSYNIDSGHCYFSDKKKDFSGKKVVAVTSGCIASQVHDCPSIAGPHPPPACDTWPTYKTQAELAASPWGEYIHELYGAPPPANRFPLSIGSWWLIWDDLLSKHNVHVPTNSGKCPPAHCPLSHYTENNMYSPAHTSWIWHPPPYADDGPWVTGEKSSGWVEVMHKRDPFGDEHHGAWFMYAKGSGVWYHLGKYITFKEHADAWGHFAQGNEKMCQAAASAGYDSVIFLAHHDHVNYPCDQACGAPYMNIEIVAVKLQGTYTCGVNGKPDKSILRSGWATEACDCDNSLETTNCGKPHEQWHHGWGEHTGPSDEQQSSKEGTMVTDCSANQTSARDPEWFVSCNETGGCLRVTLASRRPRLSIVNSTRGKERTNGFLWCIDHTNMVVYLQMNAAAQPKVPPYFAAYFAVEDAAFPGNSCRFLATHWTSGNIANVYEHVSGLSGVTGQLNCKVAYTPSPGSDSVTNVTLYTG</sequence>
<proteinExistence type="predicted"/>
<name>A0A7S3F385_9EUKA</name>
<feature type="compositionally biased region" description="Polar residues" evidence="1">
    <location>
        <begin position="407"/>
        <end position="419"/>
    </location>
</feature>
<protein>
    <submittedName>
        <fullName evidence="2">Uncharacterized protein</fullName>
    </submittedName>
</protein>
<dbReference type="EMBL" id="HBHX01040788">
    <property type="protein sequence ID" value="CAE0121938.1"/>
    <property type="molecule type" value="Transcribed_RNA"/>
</dbReference>
<gene>
    <name evidence="2" type="ORF">HERI1096_LOCUS22639</name>
</gene>
<reference evidence="2" key="1">
    <citation type="submission" date="2021-01" db="EMBL/GenBank/DDBJ databases">
        <authorList>
            <person name="Corre E."/>
            <person name="Pelletier E."/>
            <person name="Niang G."/>
            <person name="Scheremetjew M."/>
            <person name="Finn R."/>
            <person name="Kale V."/>
            <person name="Holt S."/>
            <person name="Cochrane G."/>
            <person name="Meng A."/>
            <person name="Brown T."/>
            <person name="Cohen L."/>
        </authorList>
    </citation>
    <scope>NUCLEOTIDE SEQUENCE</scope>
    <source>
        <strain evidence="2">CCMP281</strain>
    </source>
</reference>
<evidence type="ECO:0000256" key="1">
    <source>
        <dbReference type="SAM" id="MobiDB-lite"/>
    </source>
</evidence>
<feature type="region of interest" description="Disordered" evidence="1">
    <location>
        <begin position="395"/>
        <end position="419"/>
    </location>
</feature>